<protein>
    <recommendedName>
        <fullName evidence="10">Major facilitator superfamily (MFS) profile domain-containing protein</fullName>
    </recommendedName>
</protein>
<dbReference type="InterPro" id="IPR005828">
    <property type="entry name" value="MFS_sugar_transport-like"/>
</dbReference>
<feature type="transmembrane region" description="Helical" evidence="6">
    <location>
        <begin position="79"/>
        <end position="106"/>
    </location>
</feature>
<dbReference type="PANTHER" id="PTHR48022:SF17">
    <property type="entry name" value="HEXOSE TRANSPORTER"/>
    <property type="match status" value="1"/>
</dbReference>
<feature type="transmembrane region" description="Helical" evidence="6">
    <location>
        <begin position="355"/>
        <end position="374"/>
    </location>
</feature>
<comment type="caution">
    <text evidence="8">The sequence shown here is derived from an EMBL/GenBank/DDBJ whole genome shotgun (WGS) entry which is preliminary data.</text>
</comment>
<dbReference type="EMBL" id="BQKY01000018">
    <property type="protein sequence ID" value="GJN94733.1"/>
    <property type="molecule type" value="Genomic_DNA"/>
</dbReference>
<evidence type="ECO:0000256" key="4">
    <source>
        <dbReference type="ARBA" id="ARBA00023136"/>
    </source>
</evidence>
<evidence type="ECO:0008006" key="10">
    <source>
        <dbReference type="Google" id="ProtNLM"/>
    </source>
</evidence>
<feature type="transmembrane region" description="Helical" evidence="6">
    <location>
        <begin position="118"/>
        <end position="139"/>
    </location>
</feature>
<dbReference type="GO" id="GO:0016020">
    <property type="term" value="C:membrane"/>
    <property type="evidence" value="ECO:0007669"/>
    <property type="project" value="UniProtKB-SubCell"/>
</dbReference>
<proteinExistence type="predicted"/>
<feature type="transmembrane region" description="Helical" evidence="6">
    <location>
        <begin position="253"/>
        <end position="274"/>
    </location>
</feature>
<evidence type="ECO:0000256" key="3">
    <source>
        <dbReference type="ARBA" id="ARBA00022989"/>
    </source>
</evidence>
<evidence type="ECO:0000256" key="7">
    <source>
        <dbReference type="SAM" id="SignalP"/>
    </source>
</evidence>
<dbReference type="InterPro" id="IPR036259">
    <property type="entry name" value="MFS_trans_sf"/>
</dbReference>
<dbReference type="PANTHER" id="PTHR48022">
    <property type="entry name" value="PLASTIDIC GLUCOSE TRANSPORTER 4"/>
    <property type="match status" value="1"/>
</dbReference>
<keyword evidence="9" id="KW-1185">Reference proteome</keyword>
<keyword evidence="4 6" id="KW-0472">Membrane</keyword>
<name>A0AAV5H1Y9_9BASI</name>
<keyword evidence="3 6" id="KW-1133">Transmembrane helix</keyword>
<sequence>MAFCVGMFAAFGGFLFGGVKAMPYFVQNYGEVPEGGGEPRITTSTDSLITSILSAGTFVGALASGYVGTFFGRRVGLGIYLVLFCVGVAMQTAAHDIGLLIAAVIVNATKDFDSAAAWQIPIGVQFIWAFILGAGMFVLPESPRWLIMKGKDEQGRRALARLFRLPIDSPYVAEEFANIAANVHHESTMGDMSYFTMLFRSDSQRLPLRVWTGSALQALQQLSGINFIFYVVNVGMTVPGMFLVEYGGRRWSMIIGAIGMAVSQLIVAITGTVIGSEDLAGQRVLIPYAWVITSEIVPNRVRGKAVSITTSTQWLLNFAIGYSAQVNETDFSRFLFQTPYLVDEGAGRANLGARVFFIWGGCCVIATVFAFFFIPETKGLSLEQVDLLYRNSSVVRSNSFRKRILAENMQDETQAGYYAAAQDKNRGVAGHHEHAPKRDFEGDAQELEKASV</sequence>
<feature type="chain" id="PRO_5043360675" description="Major facilitator superfamily (MFS) profile domain-containing protein" evidence="7">
    <location>
        <begin position="22"/>
        <end position="452"/>
    </location>
</feature>
<dbReference type="GO" id="GO:0005351">
    <property type="term" value="F:carbohydrate:proton symporter activity"/>
    <property type="evidence" value="ECO:0007669"/>
    <property type="project" value="TreeGrafter"/>
</dbReference>
<evidence type="ECO:0000313" key="8">
    <source>
        <dbReference type="EMBL" id="GJN94733.1"/>
    </source>
</evidence>
<evidence type="ECO:0000256" key="6">
    <source>
        <dbReference type="SAM" id="Phobius"/>
    </source>
</evidence>
<organism evidence="8 9">
    <name type="scientific">Rhodotorula paludigena</name>
    <dbReference type="NCBI Taxonomy" id="86838"/>
    <lineage>
        <taxon>Eukaryota</taxon>
        <taxon>Fungi</taxon>
        <taxon>Dikarya</taxon>
        <taxon>Basidiomycota</taxon>
        <taxon>Pucciniomycotina</taxon>
        <taxon>Microbotryomycetes</taxon>
        <taxon>Sporidiobolales</taxon>
        <taxon>Sporidiobolaceae</taxon>
        <taxon>Rhodotorula</taxon>
    </lineage>
</organism>
<reference evidence="8 9" key="1">
    <citation type="submission" date="2021-12" db="EMBL/GenBank/DDBJ databases">
        <title>High titer production of polyol ester of fatty acids by Rhodotorula paludigena BS15 towards product separation-free biomass refinery.</title>
        <authorList>
            <person name="Mano J."/>
            <person name="Ono H."/>
            <person name="Tanaka T."/>
            <person name="Naito K."/>
            <person name="Sushida H."/>
            <person name="Ike M."/>
            <person name="Tokuyasu K."/>
            <person name="Kitaoka M."/>
        </authorList>
    </citation>
    <scope>NUCLEOTIDE SEQUENCE [LARGE SCALE GENOMIC DNA]</scope>
    <source>
        <strain evidence="8 9">BS15</strain>
    </source>
</reference>
<dbReference type="Gene3D" id="1.20.1250.20">
    <property type="entry name" value="MFS general substrate transporter like domains"/>
    <property type="match status" value="2"/>
</dbReference>
<keyword evidence="7" id="KW-0732">Signal</keyword>
<dbReference type="Proteomes" id="UP001342314">
    <property type="component" value="Unassembled WGS sequence"/>
</dbReference>
<evidence type="ECO:0000256" key="1">
    <source>
        <dbReference type="ARBA" id="ARBA00004141"/>
    </source>
</evidence>
<feature type="signal peptide" evidence="7">
    <location>
        <begin position="1"/>
        <end position="21"/>
    </location>
</feature>
<dbReference type="Pfam" id="PF00083">
    <property type="entry name" value="Sugar_tr"/>
    <property type="match status" value="2"/>
</dbReference>
<evidence type="ECO:0000256" key="2">
    <source>
        <dbReference type="ARBA" id="ARBA00022692"/>
    </source>
</evidence>
<comment type="subcellular location">
    <subcellularLocation>
        <location evidence="1">Membrane</location>
        <topology evidence="1">Multi-pass membrane protein</topology>
    </subcellularLocation>
</comment>
<feature type="region of interest" description="Disordered" evidence="5">
    <location>
        <begin position="425"/>
        <end position="452"/>
    </location>
</feature>
<accession>A0AAV5H1Y9</accession>
<gene>
    <name evidence="8" type="ORF">Rhopal_007824-T1</name>
</gene>
<dbReference type="SUPFAM" id="SSF103473">
    <property type="entry name" value="MFS general substrate transporter"/>
    <property type="match status" value="1"/>
</dbReference>
<feature type="transmembrane region" description="Helical" evidence="6">
    <location>
        <begin position="48"/>
        <end position="67"/>
    </location>
</feature>
<dbReference type="InterPro" id="IPR050360">
    <property type="entry name" value="MFS_Sugar_Transporters"/>
</dbReference>
<evidence type="ECO:0000256" key="5">
    <source>
        <dbReference type="SAM" id="MobiDB-lite"/>
    </source>
</evidence>
<evidence type="ECO:0000313" key="9">
    <source>
        <dbReference type="Proteomes" id="UP001342314"/>
    </source>
</evidence>
<dbReference type="AlphaFoldDB" id="A0AAV5H1Y9"/>
<keyword evidence="2 6" id="KW-0812">Transmembrane</keyword>
<feature type="transmembrane region" description="Helical" evidence="6">
    <location>
        <begin position="227"/>
        <end position="247"/>
    </location>
</feature>